<dbReference type="AlphaFoldDB" id="A0AA35LCJ7"/>
<keyword evidence="3" id="KW-1185">Reference proteome</keyword>
<organism evidence="2 3">
    <name type="scientific">Podarcis lilfordi</name>
    <name type="common">Lilford's wall lizard</name>
    <dbReference type="NCBI Taxonomy" id="74358"/>
    <lineage>
        <taxon>Eukaryota</taxon>
        <taxon>Metazoa</taxon>
        <taxon>Chordata</taxon>
        <taxon>Craniata</taxon>
        <taxon>Vertebrata</taxon>
        <taxon>Euteleostomi</taxon>
        <taxon>Lepidosauria</taxon>
        <taxon>Squamata</taxon>
        <taxon>Bifurcata</taxon>
        <taxon>Unidentata</taxon>
        <taxon>Episquamata</taxon>
        <taxon>Laterata</taxon>
        <taxon>Lacertibaenia</taxon>
        <taxon>Lacertidae</taxon>
        <taxon>Podarcis</taxon>
    </lineage>
</organism>
<reference evidence="2" key="1">
    <citation type="submission" date="2022-12" db="EMBL/GenBank/DDBJ databases">
        <authorList>
            <person name="Alioto T."/>
            <person name="Alioto T."/>
            <person name="Gomez Garrido J."/>
        </authorList>
    </citation>
    <scope>NUCLEOTIDE SEQUENCE</scope>
</reference>
<sequence>MKWLKEKESKEAFLPTSTVQKSHLCFLFKLHVFKFMSTSVFDRHRSRQFYLQCSFAYKHNHASNSALFLGRKEGNQSFPNPEDKKHLEPKSHKSGGQSCLSIQTSQCSQDMGKGLQS</sequence>
<evidence type="ECO:0000313" key="2">
    <source>
        <dbReference type="EMBL" id="CAI5793317.1"/>
    </source>
</evidence>
<evidence type="ECO:0000256" key="1">
    <source>
        <dbReference type="SAM" id="MobiDB-lite"/>
    </source>
</evidence>
<feature type="compositionally biased region" description="Basic and acidic residues" evidence="1">
    <location>
        <begin position="81"/>
        <end position="91"/>
    </location>
</feature>
<proteinExistence type="predicted"/>
<feature type="compositionally biased region" description="Polar residues" evidence="1">
    <location>
        <begin position="94"/>
        <end position="117"/>
    </location>
</feature>
<dbReference type="EMBL" id="OX395140">
    <property type="protein sequence ID" value="CAI5793317.1"/>
    <property type="molecule type" value="Genomic_DNA"/>
</dbReference>
<gene>
    <name evidence="2" type="ORF">PODLI_1B025823</name>
</gene>
<feature type="region of interest" description="Disordered" evidence="1">
    <location>
        <begin position="70"/>
        <end position="117"/>
    </location>
</feature>
<evidence type="ECO:0000313" key="3">
    <source>
        <dbReference type="Proteomes" id="UP001178461"/>
    </source>
</evidence>
<name>A0AA35LCJ7_9SAUR</name>
<protein>
    <submittedName>
        <fullName evidence="2">Uncharacterized protein</fullName>
    </submittedName>
</protein>
<accession>A0AA35LCJ7</accession>
<dbReference type="Proteomes" id="UP001178461">
    <property type="component" value="Chromosome Z"/>
</dbReference>